<dbReference type="AlphaFoldDB" id="A0A8X6YAF6"/>
<dbReference type="OrthoDB" id="6769157at2759"/>
<protein>
    <submittedName>
        <fullName evidence="1">Uncharacterized protein</fullName>
    </submittedName>
</protein>
<reference evidence="1" key="1">
    <citation type="submission" date="2020-08" db="EMBL/GenBank/DDBJ databases">
        <title>Multicomponent nature underlies the extraordinary mechanical properties of spider dragline silk.</title>
        <authorList>
            <person name="Kono N."/>
            <person name="Nakamura H."/>
            <person name="Mori M."/>
            <person name="Yoshida Y."/>
            <person name="Ohtoshi R."/>
            <person name="Malay A.D."/>
            <person name="Moran D.A.P."/>
            <person name="Tomita M."/>
            <person name="Numata K."/>
            <person name="Arakawa K."/>
        </authorList>
    </citation>
    <scope>NUCLEOTIDE SEQUENCE</scope>
</reference>
<evidence type="ECO:0000313" key="2">
    <source>
        <dbReference type="Proteomes" id="UP000886998"/>
    </source>
</evidence>
<sequence length="172" mass="20094">MCQRFYYGRRSNKAMLPLRNEFTRLSAVHLTTIDQIMINKMNGGDMILFSLNCQSLRACARDPRRNIVQKAHIFMLSETKLRNEELVEIENFKRSIDGPSINRGGEVAIYQNVCDSQHKFIGNRDDFVRRNTQYVNQTKSNVGDIRSARDSLYLTVNPLLRNSLYFCQSERY</sequence>
<proteinExistence type="predicted"/>
<organism evidence="1 2">
    <name type="scientific">Trichonephila inaurata madagascariensis</name>
    <dbReference type="NCBI Taxonomy" id="2747483"/>
    <lineage>
        <taxon>Eukaryota</taxon>
        <taxon>Metazoa</taxon>
        <taxon>Ecdysozoa</taxon>
        <taxon>Arthropoda</taxon>
        <taxon>Chelicerata</taxon>
        <taxon>Arachnida</taxon>
        <taxon>Araneae</taxon>
        <taxon>Araneomorphae</taxon>
        <taxon>Entelegynae</taxon>
        <taxon>Araneoidea</taxon>
        <taxon>Nephilidae</taxon>
        <taxon>Trichonephila</taxon>
        <taxon>Trichonephila inaurata</taxon>
    </lineage>
</organism>
<name>A0A8X6YAF6_9ARAC</name>
<dbReference type="Proteomes" id="UP000886998">
    <property type="component" value="Unassembled WGS sequence"/>
</dbReference>
<keyword evidence="2" id="KW-1185">Reference proteome</keyword>
<comment type="caution">
    <text evidence="1">The sequence shown here is derived from an EMBL/GenBank/DDBJ whole genome shotgun (WGS) entry which is preliminary data.</text>
</comment>
<gene>
    <name evidence="1" type="ORF">TNIN_118681</name>
</gene>
<evidence type="ECO:0000313" key="1">
    <source>
        <dbReference type="EMBL" id="GFY68648.1"/>
    </source>
</evidence>
<dbReference type="EMBL" id="BMAV01017168">
    <property type="protein sequence ID" value="GFY68648.1"/>
    <property type="molecule type" value="Genomic_DNA"/>
</dbReference>
<accession>A0A8X6YAF6</accession>